<name>A0A3D9R192_9BACL</name>
<gene>
    <name evidence="2" type="ORF">A8990_14536</name>
</gene>
<organism evidence="2 3">
    <name type="scientific">Paenibacillus taihuensis</name>
    <dbReference type="NCBI Taxonomy" id="1156355"/>
    <lineage>
        <taxon>Bacteria</taxon>
        <taxon>Bacillati</taxon>
        <taxon>Bacillota</taxon>
        <taxon>Bacilli</taxon>
        <taxon>Bacillales</taxon>
        <taxon>Paenibacillaceae</taxon>
        <taxon>Paenibacillus</taxon>
    </lineage>
</organism>
<dbReference type="AlphaFoldDB" id="A0A3D9R192"/>
<accession>A0A3D9R192</accession>
<dbReference type="Proteomes" id="UP000256304">
    <property type="component" value="Unassembled WGS sequence"/>
</dbReference>
<comment type="caution">
    <text evidence="2">The sequence shown here is derived from an EMBL/GenBank/DDBJ whole genome shotgun (WGS) entry which is preliminary data.</text>
</comment>
<evidence type="ECO:0000313" key="3">
    <source>
        <dbReference type="Proteomes" id="UP000256304"/>
    </source>
</evidence>
<sequence length="110" mass="12869">MRTKWIIGSLILIIAVLGTILCFTIMKTDTSDRKNDTILYHFDLKDVNRLNELVERHNNGKGDYLMLIPPIIDSGYVINDVHSDGKEVTWTYIFNAIFHMEYQIMMYLIL</sequence>
<proteinExistence type="predicted"/>
<keyword evidence="1" id="KW-0472">Membrane</keyword>
<keyword evidence="3" id="KW-1185">Reference proteome</keyword>
<evidence type="ECO:0000256" key="1">
    <source>
        <dbReference type="SAM" id="Phobius"/>
    </source>
</evidence>
<keyword evidence="1" id="KW-0812">Transmembrane</keyword>
<protein>
    <submittedName>
        <fullName evidence="2">Uncharacterized protein</fullName>
    </submittedName>
</protein>
<dbReference type="EMBL" id="QTTN01000045">
    <property type="protein sequence ID" value="REE67027.1"/>
    <property type="molecule type" value="Genomic_DNA"/>
</dbReference>
<reference evidence="2 3" key="1">
    <citation type="submission" date="2018-08" db="EMBL/GenBank/DDBJ databases">
        <title>Genomic Encyclopedia of Type Strains, Phase III (KMG-III): the genomes of soil and plant-associated and newly described type strains.</title>
        <authorList>
            <person name="Whitman W."/>
        </authorList>
    </citation>
    <scope>NUCLEOTIDE SEQUENCE [LARGE SCALE GENOMIC DNA]</scope>
    <source>
        <strain evidence="2 3">CGMCC 1.10966</strain>
    </source>
</reference>
<keyword evidence="1" id="KW-1133">Transmembrane helix</keyword>
<evidence type="ECO:0000313" key="2">
    <source>
        <dbReference type="EMBL" id="REE67027.1"/>
    </source>
</evidence>
<feature type="transmembrane region" description="Helical" evidence="1">
    <location>
        <begin position="6"/>
        <end position="26"/>
    </location>
</feature>